<protein>
    <submittedName>
        <fullName evidence="3">Tail tape measure protein</fullName>
    </submittedName>
</protein>
<evidence type="ECO:0000256" key="2">
    <source>
        <dbReference type="SAM" id="Phobius"/>
    </source>
</evidence>
<reference evidence="3 4" key="1">
    <citation type="submission" date="2021-05" db="EMBL/GenBank/DDBJ databases">
        <title>Diversity, taxonomy and evolution of archaeal viruses of the class Caudoviricetes.</title>
        <authorList>
            <person name="Liu Y."/>
            <person name="Demina T.A."/>
            <person name="Roux S."/>
            <person name="Aiewsakun P."/>
            <person name="Kazlauskas D."/>
            <person name="Simmonds P."/>
            <person name="Prangishvili D."/>
            <person name="Oksanen H.M."/>
            <person name="Krupovic M."/>
        </authorList>
    </citation>
    <scope>NUCLEOTIDE SEQUENCE [LARGE SCALE GENOMIC DNA]</scope>
    <source>
        <strain evidence="3">HJTV-2/27</strain>
    </source>
</reference>
<organism evidence="3 4">
    <name type="scientific">Haloarcula virus HJTV-2</name>
    <dbReference type="NCBI Taxonomy" id="2877986"/>
    <lineage>
        <taxon>Viruses</taxon>
        <taxon>Duplodnaviria</taxon>
        <taxon>Heunggongvirae</taxon>
        <taxon>Uroviricota</taxon>
        <taxon>Caudoviricetes</taxon>
        <taxon>Thumleimavirales</taxon>
        <taxon>Hafunaviridae</taxon>
        <taxon>Haloferacalesvirus</taxon>
        <taxon>Haloferacalesvirus thailandense</taxon>
        <taxon>Haloferacalesvirus HJTV2</taxon>
    </lineage>
</organism>
<feature type="transmembrane region" description="Helical" evidence="2">
    <location>
        <begin position="248"/>
        <end position="269"/>
    </location>
</feature>
<feature type="compositionally biased region" description="Basic and acidic residues" evidence="1">
    <location>
        <begin position="93"/>
        <end position="103"/>
    </location>
</feature>
<feature type="transmembrane region" description="Helical" evidence="2">
    <location>
        <begin position="472"/>
        <end position="498"/>
    </location>
</feature>
<keyword evidence="4" id="KW-1185">Reference proteome</keyword>
<proteinExistence type="predicted"/>
<sequence>MSVTIDLDIRAEDVIATLEGVEEQLDRLENDFDFSLDGDFKAQLDDIMKSLDKLSSSLVDDLDEVASRLEDLEIDIGAPVGGGDSGGDTGSDSGDRYTPDDSRPTMGLREILNRVAGSDYSGTSMDDLADTDLDFEVGRRNNIDGLADALSNTIGDGLLSGILTDKTNWGMFTSDRDRGLPTFLDAKGLKPGDLKFGRLGQSAKRLSGRVSNLRGIIRSAIPSMAKWWQLIALALPALIAFGTQAAGVAAAMLSMAGAGAAFIGLGLAGHGNTMAESMRNARQEVQDLKKDLYETFQPSMQTFAPIQGAFFDVLPVRLEKVNDELKQLAGTSYQYALFDALNGATEFAAEFIRTLREMDGVVSQLGMRFGDIIGSAILDFFEWLVMEAYQNQESLIALGGVIKSVIEIIYNLAKIFAHLVIVFKPLIDFFAWLTRILSSPFYRALAAVIVLFGIIGVVMVKTILIISKLRMAMMILGLTGSGAMAGLASSAVGAMATVKTAVMSAVASLGLLKAALIATGIGALLVGGGILAYQAMKPKGPPSGGSDYSGYTGGGSNTVINEGDTYNFNVDGSTDGPTTQKMLDVAKLDRTTDSTRSLSLSGGNGR</sequence>
<feature type="region of interest" description="Disordered" evidence="1">
    <location>
        <begin position="76"/>
        <end position="105"/>
    </location>
</feature>
<feature type="transmembrane region" description="Helical" evidence="2">
    <location>
        <begin position="415"/>
        <end position="434"/>
    </location>
</feature>
<feature type="transmembrane region" description="Helical" evidence="2">
    <location>
        <begin position="510"/>
        <end position="533"/>
    </location>
</feature>
<evidence type="ECO:0000313" key="4">
    <source>
        <dbReference type="Proteomes" id="UP000827376"/>
    </source>
</evidence>
<feature type="transmembrane region" description="Helical" evidence="2">
    <location>
        <begin position="440"/>
        <end position="460"/>
    </location>
</feature>
<keyword evidence="2" id="KW-1133">Transmembrane helix</keyword>
<dbReference type="Proteomes" id="UP000827376">
    <property type="component" value="Segment"/>
</dbReference>
<evidence type="ECO:0000313" key="3">
    <source>
        <dbReference type="EMBL" id="UBF21644.1"/>
    </source>
</evidence>
<keyword evidence="2" id="KW-0812">Transmembrane</keyword>
<gene>
    <name evidence="3" type="ORF">HJTV-2_gp24</name>
</gene>
<feature type="compositionally biased region" description="Gly residues" evidence="1">
    <location>
        <begin position="79"/>
        <end position="89"/>
    </location>
</feature>
<dbReference type="EMBL" id="MZ334513">
    <property type="protein sequence ID" value="UBF21644.1"/>
    <property type="molecule type" value="Genomic_DNA"/>
</dbReference>
<accession>A0AAE8XX10</accession>
<name>A0AAE8XX10_9CAUD</name>
<keyword evidence="2" id="KW-0472">Membrane</keyword>
<evidence type="ECO:0000256" key="1">
    <source>
        <dbReference type="SAM" id="MobiDB-lite"/>
    </source>
</evidence>